<dbReference type="Proteomes" id="UP001375382">
    <property type="component" value="Unassembled WGS sequence"/>
</dbReference>
<gene>
    <name evidence="3" type="ORF">MN202_06380</name>
</gene>
<evidence type="ECO:0000313" key="3">
    <source>
        <dbReference type="EMBL" id="MEH8016848.1"/>
    </source>
</evidence>
<dbReference type="EMBL" id="JALAAR010000004">
    <property type="protein sequence ID" value="MEH8016848.1"/>
    <property type="molecule type" value="Genomic_DNA"/>
</dbReference>
<dbReference type="InterPro" id="IPR027417">
    <property type="entry name" value="P-loop_NTPase"/>
</dbReference>
<feature type="region of interest" description="Disordered" evidence="1">
    <location>
        <begin position="245"/>
        <end position="268"/>
    </location>
</feature>
<accession>A0ABU8C4K1</accession>
<protein>
    <recommendedName>
        <fullName evidence="2">SPOR domain-containing protein</fullName>
    </recommendedName>
</protein>
<name>A0ABU8C4K1_9GAMM</name>
<feature type="domain" description="SPOR" evidence="2">
    <location>
        <begin position="365"/>
        <end position="442"/>
    </location>
</feature>
<dbReference type="InterPro" id="IPR049945">
    <property type="entry name" value="AAA_22"/>
</dbReference>
<evidence type="ECO:0000313" key="4">
    <source>
        <dbReference type="Proteomes" id="UP001375382"/>
    </source>
</evidence>
<proteinExistence type="predicted"/>
<dbReference type="InterPro" id="IPR007730">
    <property type="entry name" value="SPOR-like_dom"/>
</dbReference>
<feature type="compositionally biased region" description="Polar residues" evidence="1">
    <location>
        <begin position="247"/>
        <end position="260"/>
    </location>
</feature>
<evidence type="ECO:0000256" key="1">
    <source>
        <dbReference type="SAM" id="MobiDB-lite"/>
    </source>
</evidence>
<dbReference type="Gene3D" id="3.40.50.300">
    <property type="entry name" value="P-loop containing nucleotide triphosphate hydrolases"/>
    <property type="match status" value="1"/>
</dbReference>
<feature type="region of interest" description="Disordered" evidence="1">
    <location>
        <begin position="292"/>
        <end position="331"/>
    </location>
</feature>
<organism evidence="3 4">
    <name type="scientific">Rheinheimera muenzenbergensis</name>
    <dbReference type="NCBI Taxonomy" id="1193628"/>
    <lineage>
        <taxon>Bacteria</taxon>
        <taxon>Pseudomonadati</taxon>
        <taxon>Pseudomonadota</taxon>
        <taxon>Gammaproteobacteria</taxon>
        <taxon>Chromatiales</taxon>
        <taxon>Chromatiaceae</taxon>
        <taxon>Rheinheimera</taxon>
    </lineage>
</organism>
<dbReference type="PROSITE" id="PS51724">
    <property type="entry name" value="SPOR"/>
    <property type="match status" value="1"/>
</dbReference>
<reference evidence="3 4" key="1">
    <citation type="journal article" date="2023" name="Ecotoxicol. Environ. Saf.">
        <title>Mercury remediation potential of mercury-resistant strain Rheinheimera metallidurans sp. nov. isolated from a municipal waste dumping site.</title>
        <authorList>
            <person name="Yadav V."/>
            <person name="Manjhi A."/>
            <person name="Vadakedath N."/>
        </authorList>
    </citation>
    <scope>NUCLEOTIDE SEQUENCE [LARGE SCALE GENOMIC DNA]</scope>
    <source>
        <strain evidence="3 4">E-49</strain>
    </source>
</reference>
<dbReference type="SUPFAM" id="SSF52540">
    <property type="entry name" value="P-loop containing nucleoside triphosphate hydrolases"/>
    <property type="match status" value="1"/>
</dbReference>
<keyword evidence="4" id="KW-1185">Reference proteome</keyword>
<comment type="caution">
    <text evidence="3">The sequence shown here is derived from an EMBL/GenBank/DDBJ whole genome shotgun (WGS) entry which is preliminary data.</text>
</comment>
<evidence type="ECO:0000259" key="2">
    <source>
        <dbReference type="PROSITE" id="PS51724"/>
    </source>
</evidence>
<dbReference type="Gene3D" id="3.30.70.1070">
    <property type="entry name" value="Sporulation related repeat"/>
    <property type="match status" value="1"/>
</dbReference>
<feature type="compositionally biased region" description="Acidic residues" evidence="1">
    <location>
        <begin position="297"/>
        <end position="312"/>
    </location>
</feature>
<dbReference type="InterPro" id="IPR036680">
    <property type="entry name" value="SPOR-like_sf"/>
</dbReference>
<dbReference type="Pfam" id="PF13401">
    <property type="entry name" value="AAA_22"/>
    <property type="match status" value="1"/>
</dbReference>
<feature type="compositionally biased region" description="Polar residues" evidence="1">
    <location>
        <begin position="313"/>
        <end position="322"/>
    </location>
</feature>
<sequence length="463" mass="49892">MRYLPMDTAELQTKLTQLTQLLPSQRECLDRLLFQLAFNQHKSIRIVGSPGSGKSVMALAMAELFSDKFNVALLDNKIQPADVGTQLMKQWFNRAVQTEVSLAEQLESAVSVLPLLVIIDDVERLSDNQLQQLQAVDCLLLCFASEEGENDDITLLLSKVTAEDASQLLQQQKLNTLEIAQRLAQADGNMHLLLQAAENSVATEPEAQALARKGYAPWLYAVAALLLVSLLWWLNAGDETKPVQAAKSKTQAVSVKTAETPQPKADLSAEPELQATAAEPANVITDANLSETTVAETEAEPQSELEPLEADTSELSSATGTEADTDVTAGQELSEAEVDVVADAVKPAPGEAATENLYSESELLAMDKQSYALQLAVLSSAAAYQRFQQAYPELPVLAYSRSWQGQAQIVLLLASFSDKATAKAQLATLPAAITATGPFIKPMQAVQTEIKVRQSVNSASAPD</sequence>
<dbReference type="RefSeq" id="WP_335735264.1">
    <property type="nucleotide sequence ID" value="NZ_JALAAR010000004.1"/>
</dbReference>